<accession>A0A3P6EV11</accession>
<evidence type="ECO:0000313" key="1">
    <source>
        <dbReference type="EMBL" id="VDD43718.1"/>
    </source>
</evidence>
<reference evidence="1" key="1">
    <citation type="submission" date="2018-11" db="EMBL/GenBank/DDBJ databases">
        <authorList>
            <consortium name="Genoscope - CEA"/>
            <person name="William W."/>
        </authorList>
    </citation>
    <scope>NUCLEOTIDE SEQUENCE</scope>
</reference>
<sequence length="38" mass="4226">MPYHLVLQVEPSKKLFTFVDCSQKNSGGIVRDLEGADC</sequence>
<organism evidence="1">
    <name type="scientific">Brassica oleracea</name>
    <name type="common">Wild cabbage</name>
    <dbReference type="NCBI Taxonomy" id="3712"/>
    <lineage>
        <taxon>Eukaryota</taxon>
        <taxon>Viridiplantae</taxon>
        <taxon>Streptophyta</taxon>
        <taxon>Embryophyta</taxon>
        <taxon>Tracheophyta</taxon>
        <taxon>Spermatophyta</taxon>
        <taxon>Magnoliopsida</taxon>
        <taxon>eudicotyledons</taxon>
        <taxon>Gunneridae</taxon>
        <taxon>Pentapetalae</taxon>
        <taxon>rosids</taxon>
        <taxon>malvids</taxon>
        <taxon>Brassicales</taxon>
        <taxon>Brassicaceae</taxon>
        <taxon>Brassiceae</taxon>
        <taxon>Brassica</taxon>
    </lineage>
</organism>
<dbReference type="EMBL" id="LR031877">
    <property type="protein sequence ID" value="VDD43718.1"/>
    <property type="molecule type" value="Genomic_DNA"/>
</dbReference>
<dbReference type="AlphaFoldDB" id="A0A3P6EV11"/>
<name>A0A3P6EV11_BRAOL</name>
<proteinExistence type="predicted"/>
<gene>
    <name evidence="1" type="ORF">BOLC5T31265H</name>
</gene>
<protein>
    <submittedName>
        <fullName evidence="1">Uncharacterized protein</fullName>
    </submittedName>
</protein>